<sequence>MDGIMKNRTAVAYLLLLSMMPFFFVKAFHVHKERACIHDGQQFPHHDSADKCAICLFTLSLFTEAESLEYTHTLTVKPVKYLILEEQGVTATILLLSLRAPPVRMS</sequence>
<dbReference type="Proteomes" id="UP000261223">
    <property type="component" value="Unassembled WGS sequence"/>
</dbReference>
<dbReference type="EMBL" id="QSSV01000025">
    <property type="protein sequence ID" value="RGM10304.1"/>
    <property type="molecule type" value="Genomic_DNA"/>
</dbReference>
<gene>
    <name evidence="2" type="ORF">DWZ78_15040</name>
    <name evidence="1" type="ORF">DXC34_15810</name>
</gene>
<organism evidence="1 3">
    <name type="scientific">Bacteroides stercoris</name>
    <dbReference type="NCBI Taxonomy" id="46506"/>
    <lineage>
        <taxon>Bacteria</taxon>
        <taxon>Pseudomonadati</taxon>
        <taxon>Bacteroidota</taxon>
        <taxon>Bacteroidia</taxon>
        <taxon>Bacteroidales</taxon>
        <taxon>Bacteroidaceae</taxon>
        <taxon>Bacteroides</taxon>
    </lineage>
</organism>
<evidence type="ECO:0000313" key="4">
    <source>
        <dbReference type="Proteomes" id="UP000284604"/>
    </source>
</evidence>
<evidence type="ECO:0000313" key="2">
    <source>
        <dbReference type="EMBL" id="RHM15914.1"/>
    </source>
</evidence>
<name>A0A3E4UJZ7_BACSE</name>
<comment type="caution">
    <text evidence="1">The sequence shown here is derived from an EMBL/GenBank/DDBJ whole genome shotgun (WGS) entry which is preliminary data.</text>
</comment>
<reference evidence="3 4" key="1">
    <citation type="submission" date="2018-08" db="EMBL/GenBank/DDBJ databases">
        <title>A genome reference for cultivated species of the human gut microbiota.</title>
        <authorList>
            <person name="Zou Y."/>
            <person name="Xue W."/>
            <person name="Luo G."/>
        </authorList>
    </citation>
    <scope>NUCLEOTIDE SEQUENCE [LARGE SCALE GENOMIC DNA]</scope>
    <source>
        <strain evidence="2 4">AF35-20</strain>
        <strain evidence="1 3">TF03-6</strain>
    </source>
</reference>
<dbReference type="AlphaFoldDB" id="A0A3E4UJZ7"/>
<proteinExistence type="predicted"/>
<protein>
    <recommendedName>
        <fullName evidence="5">DUF2946 domain-containing protein</fullName>
    </recommendedName>
</protein>
<evidence type="ECO:0000313" key="3">
    <source>
        <dbReference type="Proteomes" id="UP000261223"/>
    </source>
</evidence>
<dbReference type="EMBL" id="QRPN01000023">
    <property type="protein sequence ID" value="RHM15914.1"/>
    <property type="molecule type" value="Genomic_DNA"/>
</dbReference>
<evidence type="ECO:0000313" key="1">
    <source>
        <dbReference type="EMBL" id="RGM10304.1"/>
    </source>
</evidence>
<evidence type="ECO:0008006" key="5">
    <source>
        <dbReference type="Google" id="ProtNLM"/>
    </source>
</evidence>
<dbReference type="Proteomes" id="UP000284604">
    <property type="component" value="Unassembled WGS sequence"/>
</dbReference>
<accession>A0A3E4UJZ7</accession>